<keyword evidence="2 5" id="KW-0812">Transmembrane</keyword>
<dbReference type="OrthoDB" id="9794225at2"/>
<dbReference type="InterPro" id="IPR004481">
    <property type="entry name" value="K/Na/Ca-exchanger"/>
</dbReference>
<dbReference type="GO" id="GO:0005886">
    <property type="term" value="C:plasma membrane"/>
    <property type="evidence" value="ECO:0007669"/>
    <property type="project" value="TreeGrafter"/>
</dbReference>
<organism evidence="7 8">
    <name type="scientific">Pelagibacterium lentulum</name>
    <dbReference type="NCBI Taxonomy" id="2029865"/>
    <lineage>
        <taxon>Bacteria</taxon>
        <taxon>Pseudomonadati</taxon>
        <taxon>Pseudomonadota</taxon>
        <taxon>Alphaproteobacteria</taxon>
        <taxon>Hyphomicrobiales</taxon>
        <taxon>Devosiaceae</taxon>
        <taxon>Pelagibacterium</taxon>
    </lineage>
</organism>
<dbReference type="PANTHER" id="PTHR10846">
    <property type="entry name" value="SODIUM/POTASSIUM/CALCIUM EXCHANGER"/>
    <property type="match status" value="1"/>
</dbReference>
<evidence type="ECO:0000256" key="4">
    <source>
        <dbReference type="ARBA" id="ARBA00023136"/>
    </source>
</evidence>
<reference evidence="7 8" key="1">
    <citation type="journal article" date="2014" name="Int. J. Syst. Evol. Microbiol.">
        <title>Complete genome sequence of Corynebacterium casei LMG S-19264T (=DSM 44701T), isolated from a smear-ripened cheese.</title>
        <authorList>
            <consortium name="US DOE Joint Genome Institute (JGI-PGF)"/>
            <person name="Walter F."/>
            <person name="Albersmeier A."/>
            <person name="Kalinowski J."/>
            <person name="Ruckert C."/>
        </authorList>
    </citation>
    <scope>NUCLEOTIDE SEQUENCE [LARGE SCALE GENOMIC DNA]</scope>
    <source>
        <strain evidence="7 8">CGMCC 1.15896</strain>
    </source>
</reference>
<feature type="transmembrane region" description="Helical" evidence="5">
    <location>
        <begin position="65"/>
        <end position="93"/>
    </location>
</feature>
<dbReference type="Gene3D" id="1.20.1420.30">
    <property type="entry name" value="NCX, central ion-binding region"/>
    <property type="match status" value="1"/>
</dbReference>
<feature type="transmembrane region" description="Helical" evidence="5">
    <location>
        <begin position="266"/>
        <end position="287"/>
    </location>
</feature>
<keyword evidence="8" id="KW-1185">Reference proteome</keyword>
<dbReference type="NCBIfam" id="TIGR00367">
    <property type="entry name" value="calcium/sodium antiporter"/>
    <property type="match status" value="1"/>
</dbReference>
<evidence type="ECO:0000313" key="8">
    <source>
        <dbReference type="Proteomes" id="UP000596977"/>
    </source>
</evidence>
<evidence type="ECO:0000256" key="5">
    <source>
        <dbReference type="SAM" id="Phobius"/>
    </source>
</evidence>
<name>A0A916RB11_9HYPH</name>
<dbReference type="GO" id="GO:0008273">
    <property type="term" value="F:calcium, potassium:sodium antiporter activity"/>
    <property type="evidence" value="ECO:0007669"/>
    <property type="project" value="TreeGrafter"/>
</dbReference>
<feature type="domain" description="Sodium/calcium exchanger membrane region" evidence="6">
    <location>
        <begin position="170"/>
        <end position="310"/>
    </location>
</feature>
<dbReference type="PANTHER" id="PTHR10846:SF8">
    <property type="entry name" value="INNER MEMBRANE PROTEIN YRBG"/>
    <property type="match status" value="1"/>
</dbReference>
<dbReference type="Proteomes" id="UP000596977">
    <property type="component" value="Unassembled WGS sequence"/>
</dbReference>
<dbReference type="Pfam" id="PF01699">
    <property type="entry name" value="Na_Ca_ex"/>
    <property type="match status" value="2"/>
</dbReference>
<dbReference type="InterPro" id="IPR044880">
    <property type="entry name" value="NCX_ion-bd_dom_sf"/>
</dbReference>
<dbReference type="EMBL" id="BMKB01000002">
    <property type="protein sequence ID" value="GGA47010.1"/>
    <property type="molecule type" value="Genomic_DNA"/>
</dbReference>
<evidence type="ECO:0000259" key="6">
    <source>
        <dbReference type="Pfam" id="PF01699"/>
    </source>
</evidence>
<dbReference type="GO" id="GO:0006874">
    <property type="term" value="P:intracellular calcium ion homeostasis"/>
    <property type="evidence" value="ECO:0007669"/>
    <property type="project" value="TreeGrafter"/>
</dbReference>
<proteinExistence type="predicted"/>
<keyword evidence="3 5" id="KW-1133">Transmembrane helix</keyword>
<evidence type="ECO:0000256" key="1">
    <source>
        <dbReference type="ARBA" id="ARBA00004141"/>
    </source>
</evidence>
<feature type="transmembrane region" description="Helical" evidence="5">
    <location>
        <begin position="240"/>
        <end position="260"/>
    </location>
</feature>
<feature type="transmembrane region" description="Helical" evidence="5">
    <location>
        <begin position="167"/>
        <end position="185"/>
    </location>
</feature>
<gene>
    <name evidence="7" type="primary">yrbG</name>
    <name evidence="7" type="ORF">GCM10011499_15990</name>
</gene>
<protein>
    <submittedName>
        <fullName evidence="7">Sodium:calcium antiporter</fullName>
    </submittedName>
</protein>
<feature type="domain" description="Sodium/calcium exchanger membrane region" evidence="6">
    <location>
        <begin position="3"/>
        <end position="139"/>
    </location>
</feature>
<dbReference type="RefSeq" id="WP_127073913.1">
    <property type="nucleotide sequence ID" value="NZ_BMKB01000002.1"/>
</dbReference>
<dbReference type="GO" id="GO:0005262">
    <property type="term" value="F:calcium channel activity"/>
    <property type="evidence" value="ECO:0007669"/>
    <property type="project" value="TreeGrafter"/>
</dbReference>
<keyword evidence="4 5" id="KW-0472">Membrane</keyword>
<comment type="subcellular location">
    <subcellularLocation>
        <location evidence="1">Membrane</location>
        <topology evidence="1">Multi-pass membrane protein</topology>
    </subcellularLocation>
</comment>
<dbReference type="AlphaFoldDB" id="A0A916RB11"/>
<feature type="transmembrane region" description="Helical" evidence="5">
    <location>
        <begin position="105"/>
        <end position="138"/>
    </location>
</feature>
<dbReference type="Gene3D" id="6.10.280.80">
    <property type="entry name" value="NCX, peripheral helical region"/>
    <property type="match status" value="1"/>
</dbReference>
<evidence type="ECO:0000256" key="2">
    <source>
        <dbReference type="ARBA" id="ARBA00022692"/>
    </source>
</evidence>
<accession>A0A916RB11</accession>
<sequence>MVYVTLLIGFVLLIAGGEGFVRGAVSIARKFGMSPLLIGLTLMSIGTSLPELVTSVQAALDGAPGIAVGNVVGSNIANILLILGITALIFPVMVDKGVLYRDGGVLVLASLACLGVVAIGALSRTAGFIFIVLLVAYISRTYAIEKRNTAALRASESVRAKARQENLWLAIVLTLGGMALIIAGARLLVSSAVELATAFGVSETIIGLTVVAIGTSLPELVTSGLAAIKRHTDMALGNIIGSNIFNIFAIMGATALVQPIPVPNEIIGFDIWVMLAATGLLLVFAYTGRTIVRWEGGVFLAGYIAYLGWLVLTL</sequence>
<feature type="transmembrane region" description="Helical" evidence="5">
    <location>
        <begin position="205"/>
        <end position="228"/>
    </location>
</feature>
<evidence type="ECO:0000256" key="3">
    <source>
        <dbReference type="ARBA" id="ARBA00022989"/>
    </source>
</evidence>
<feature type="transmembrane region" description="Helical" evidence="5">
    <location>
        <begin position="33"/>
        <end position="53"/>
    </location>
</feature>
<dbReference type="InterPro" id="IPR004837">
    <property type="entry name" value="NaCa_Exmemb"/>
</dbReference>
<comment type="caution">
    <text evidence="7">The sequence shown here is derived from an EMBL/GenBank/DDBJ whole genome shotgun (WGS) entry which is preliminary data.</text>
</comment>
<feature type="transmembrane region" description="Helical" evidence="5">
    <location>
        <begin position="294"/>
        <end position="312"/>
    </location>
</feature>
<evidence type="ECO:0000313" key="7">
    <source>
        <dbReference type="EMBL" id="GGA47010.1"/>
    </source>
</evidence>